<dbReference type="KEGG" id="ffu:CLAFUR5_12317"/>
<reference evidence="2" key="1">
    <citation type="submission" date="2021-12" db="EMBL/GenBank/DDBJ databases">
        <authorList>
            <person name="Zaccaron A."/>
            <person name="Stergiopoulos I."/>
        </authorList>
    </citation>
    <scope>NUCLEOTIDE SEQUENCE</scope>
    <source>
        <strain evidence="2">Race5_Kim</strain>
    </source>
</reference>
<gene>
    <name evidence="2" type="ORF">CLAFUR5_12317</name>
</gene>
<dbReference type="Gene3D" id="3.40.50.150">
    <property type="entry name" value="Vaccinia Virus protein VP39"/>
    <property type="match status" value="1"/>
</dbReference>
<dbReference type="EMBL" id="CP090172">
    <property type="protein sequence ID" value="UJO23138.1"/>
    <property type="molecule type" value="Genomic_DNA"/>
</dbReference>
<dbReference type="PANTHER" id="PTHR43591:SF110">
    <property type="entry name" value="RHODANESE DOMAIN-CONTAINING PROTEIN"/>
    <property type="match status" value="1"/>
</dbReference>
<dbReference type="OrthoDB" id="417697at2759"/>
<evidence type="ECO:0000313" key="2">
    <source>
        <dbReference type="EMBL" id="UJO23138.1"/>
    </source>
</evidence>
<name>A0A9Q8UUQ3_PASFU</name>
<dbReference type="PANTHER" id="PTHR43591">
    <property type="entry name" value="METHYLTRANSFERASE"/>
    <property type="match status" value="1"/>
</dbReference>
<organism evidence="2 3">
    <name type="scientific">Passalora fulva</name>
    <name type="common">Tomato leaf mold</name>
    <name type="synonym">Cladosporium fulvum</name>
    <dbReference type="NCBI Taxonomy" id="5499"/>
    <lineage>
        <taxon>Eukaryota</taxon>
        <taxon>Fungi</taxon>
        <taxon>Dikarya</taxon>
        <taxon>Ascomycota</taxon>
        <taxon>Pezizomycotina</taxon>
        <taxon>Dothideomycetes</taxon>
        <taxon>Dothideomycetidae</taxon>
        <taxon>Mycosphaerellales</taxon>
        <taxon>Mycosphaerellaceae</taxon>
        <taxon>Fulvia</taxon>
    </lineage>
</organism>
<dbReference type="GeneID" id="71992195"/>
<keyword evidence="3" id="KW-1185">Reference proteome</keyword>
<dbReference type="InterPro" id="IPR029063">
    <property type="entry name" value="SAM-dependent_MTases_sf"/>
</dbReference>
<dbReference type="SUPFAM" id="SSF53335">
    <property type="entry name" value="S-adenosyl-L-methionine-dependent methyltransferases"/>
    <property type="match status" value="1"/>
</dbReference>
<evidence type="ECO:0000256" key="1">
    <source>
        <dbReference type="SAM" id="MobiDB-lite"/>
    </source>
</evidence>
<evidence type="ECO:0000313" key="3">
    <source>
        <dbReference type="Proteomes" id="UP000756132"/>
    </source>
</evidence>
<sequence>MPPSKNSLYRDRIFGDDQTPPKTRTTKTVDNMATYEAEGYPFNRDALASTRLNLQHKMWVDSTGYHLHPDVYVPKDALIADIGCGTGLWAVEVAKSKPDCRVEAFDLSLAQAPPKEWCPSNVTFGQLDIFAPIPAHMQGRYDVVTVRLFICVVQSSDPMPLLRNLLSLLRPGGYLQWQETDPSSDKIILADPSASAPKLQALRAIFNTAGQSWIEDFHTRFEEASAKLVAHDRVWTKKNCLLIKQDITFLAVRECCANLRVKDAKDEQPAQLEKLAGEAEEECWKLGRGSAIHSEMVTCVVRKQ</sequence>
<keyword evidence="2" id="KW-0808">Transferase</keyword>
<dbReference type="RefSeq" id="XP_047767504.1">
    <property type="nucleotide sequence ID" value="XM_047911465.1"/>
</dbReference>
<dbReference type="AlphaFoldDB" id="A0A9Q8UUQ3"/>
<accession>A0A9Q8UUQ3</accession>
<protein>
    <submittedName>
        <fullName evidence="2">Methyltransferase str2</fullName>
    </submittedName>
</protein>
<reference evidence="2" key="2">
    <citation type="journal article" date="2022" name="Microb. Genom.">
        <title>A chromosome-scale genome assembly of the tomato pathogen Cladosporium fulvum reveals a compartmentalized genome architecture and the presence of a dispensable chromosome.</title>
        <authorList>
            <person name="Zaccaron A.Z."/>
            <person name="Chen L.H."/>
            <person name="Samaras A."/>
            <person name="Stergiopoulos I."/>
        </authorList>
    </citation>
    <scope>NUCLEOTIDE SEQUENCE</scope>
    <source>
        <strain evidence="2">Race5_Kim</strain>
    </source>
</reference>
<dbReference type="Pfam" id="PF13489">
    <property type="entry name" value="Methyltransf_23"/>
    <property type="match status" value="1"/>
</dbReference>
<dbReference type="Proteomes" id="UP000756132">
    <property type="component" value="Chromosome 10"/>
</dbReference>
<keyword evidence="2" id="KW-0489">Methyltransferase</keyword>
<dbReference type="GO" id="GO:0008168">
    <property type="term" value="F:methyltransferase activity"/>
    <property type="evidence" value="ECO:0007669"/>
    <property type="project" value="UniProtKB-KW"/>
</dbReference>
<dbReference type="GO" id="GO:0032259">
    <property type="term" value="P:methylation"/>
    <property type="evidence" value="ECO:0007669"/>
    <property type="project" value="UniProtKB-KW"/>
</dbReference>
<feature type="region of interest" description="Disordered" evidence="1">
    <location>
        <begin position="1"/>
        <end position="24"/>
    </location>
</feature>
<proteinExistence type="predicted"/>
<dbReference type="CDD" id="cd02440">
    <property type="entry name" value="AdoMet_MTases"/>
    <property type="match status" value="1"/>
</dbReference>